<dbReference type="SMART" id="SM00028">
    <property type="entry name" value="TPR"/>
    <property type="match status" value="4"/>
</dbReference>
<evidence type="ECO:0000313" key="6">
    <source>
        <dbReference type="Proteomes" id="UP000199514"/>
    </source>
</evidence>
<keyword evidence="4" id="KW-0732">Signal</keyword>
<dbReference type="EMBL" id="FOLE01000004">
    <property type="protein sequence ID" value="SFC24971.1"/>
    <property type="molecule type" value="Genomic_DNA"/>
</dbReference>
<feature type="signal peptide" evidence="4">
    <location>
        <begin position="1"/>
        <end position="22"/>
    </location>
</feature>
<name>A0A1I1HM86_9BACT</name>
<dbReference type="SUPFAM" id="SSF48452">
    <property type="entry name" value="TPR-like"/>
    <property type="match status" value="1"/>
</dbReference>
<keyword evidence="1" id="KW-0802">TPR repeat</keyword>
<keyword evidence="3" id="KW-0812">Transmembrane</keyword>
<accession>A0A1I1HM86</accession>
<evidence type="ECO:0000313" key="5">
    <source>
        <dbReference type="EMBL" id="SFC24971.1"/>
    </source>
</evidence>
<dbReference type="STRING" id="927664.SAMN05421780_10417"/>
<feature type="repeat" description="TPR" evidence="1">
    <location>
        <begin position="285"/>
        <end position="318"/>
    </location>
</feature>
<dbReference type="InterPro" id="IPR011990">
    <property type="entry name" value="TPR-like_helical_dom_sf"/>
</dbReference>
<keyword evidence="3" id="KW-0472">Membrane</keyword>
<dbReference type="Proteomes" id="UP000199514">
    <property type="component" value="Unassembled WGS sequence"/>
</dbReference>
<evidence type="ECO:0000256" key="1">
    <source>
        <dbReference type="PROSITE-ProRule" id="PRU00339"/>
    </source>
</evidence>
<dbReference type="SUPFAM" id="SSF47384">
    <property type="entry name" value="Homodimeric domain of signal transducing histidine kinase"/>
    <property type="match status" value="1"/>
</dbReference>
<organism evidence="5 6">
    <name type="scientific">Flexibacter flexilis DSM 6793</name>
    <dbReference type="NCBI Taxonomy" id="927664"/>
    <lineage>
        <taxon>Bacteria</taxon>
        <taxon>Pseudomonadati</taxon>
        <taxon>Bacteroidota</taxon>
        <taxon>Cytophagia</taxon>
        <taxon>Cytophagales</taxon>
        <taxon>Flexibacteraceae</taxon>
        <taxon>Flexibacter</taxon>
    </lineage>
</organism>
<dbReference type="Pfam" id="PF13181">
    <property type="entry name" value="TPR_8"/>
    <property type="match status" value="1"/>
</dbReference>
<gene>
    <name evidence="5" type="ORF">SAMN05421780_10417</name>
</gene>
<dbReference type="PANTHER" id="PTHR10098">
    <property type="entry name" value="RAPSYN-RELATED"/>
    <property type="match status" value="1"/>
</dbReference>
<sequence length="517" mass="60260">MKQLPSLFTALLLCLSTTLGFARDIDADKLRRAYEQESNPRKKILLLDTLTEHLEMFGFTDSSSLQSYQVLIRLGRQVGDSVLVAKGWFRVASHHSLNKQIILSNQACYKALNAMLAAKEHQEYALISDIYTVLGFNYTVLKNEKKALQFHHLALDFINKTQDFRRKADILTNIRVFYREQHKEDSLKYYARLSLDAYRNSARQSIDTMYEVGGIAWALLDLDSTQQAIQYFELGLQQAKKRGEQHSIKTFYKYLGNAYYKINHYAKAKDYYLRSEQINDLTKSVMVNNNLSKIFWKEGDYKNAFKHYQQAKEIEEKSFSLQVAQQIFDAELHYQEALQKQELLQSQNETLQARQFLFFMLGLLIMSLITIGLFWRLYSQKRESEIKLAELNKEITAQNEEILTQTEQLSETNEALTSINENLDQLVRDRTAVVESQKDQIEQFAFMNAHQIRGPVATMLGLINMIESENMLAQHKDIEGYLKTTANKMDMMIHQVQDRLDHKEWEKTVPSEQILKT</sequence>
<keyword evidence="3" id="KW-1133">Transmembrane helix</keyword>
<feature type="chain" id="PRO_5011698445" evidence="4">
    <location>
        <begin position="23"/>
        <end position="517"/>
    </location>
</feature>
<dbReference type="GO" id="GO:0000155">
    <property type="term" value="F:phosphorelay sensor kinase activity"/>
    <property type="evidence" value="ECO:0007669"/>
    <property type="project" value="InterPro"/>
</dbReference>
<evidence type="ECO:0000256" key="4">
    <source>
        <dbReference type="SAM" id="SignalP"/>
    </source>
</evidence>
<protein>
    <submittedName>
        <fullName evidence="5">Tetratricopeptide repeat-containing protein</fullName>
    </submittedName>
</protein>
<feature type="transmembrane region" description="Helical" evidence="3">
    <location>
        <begin position="356"/>
        <end position="378"/>
    </location>
</feature>
<dbReference type="RefSeq" id="WP_091510398.1">
    <property type="nucleotide sequence ID" value="NZ_FOLE01000004.1"/>
</dbReference>
<keyword evidence="6" id="KW-1185">Reference proteome</keyword>
<keyword evidence="2" id="KW-0175">Coiled coil</keyword>
<dbReference type="Gene3D" id="1.10.287.130">
    <property type="match status" value="1"/>
</dbReference>
<dbReference type="InterPro" id="IPR036097">
    <property type="entry name" value="HisK_dim/P_sf"/>
</dbReference>
<dbReference type="PROSITE" id="PS50005">
    <property type="entry name" value="TPR"/>
    <property type="match status" value="1"/>
</dbReference>
<dbReference type="InterPro" id="IPR019734">
    <property type="entry name" value="TPR_rpt"/>
</dbReference>
<dbReference type="OrthoDB" id="9760839at2"/>
<reference evidence="5 6" key="1">
    <citation type="submission" date="2016-10" db="EMBL/GenBank/DDBJ databases">
        <authorList>
            <person name="de Groot N.N."/>
        </authorList>
    </citation>
    <scope>NUCLEOTIDE SEQUENCE [LARGE SCALE GENOMIC DNA]</scope>
    <source>
        <strain evidence="5 6">DSM 6793</strain>
    </source>
</reference>
<evidence type="ECO:0000256" key="3">
    <source>
        <dbReference type="SAM" id="Phobius"/>
    </source>
</evidence>
<dbReference type="Gene3D" id="1.25.40.10">
    <property type="entry name" value="Tetratricopeptide repeat domain"/>
    <property type="match status" value="2"/>
</dbReference>
<evidence type="ECO:0000256" key="2">
    <source>
        <dbReference type="SAM" id="Coils"/>
    </source>
</evidence>
<dbReference type="AlphaFoldDB" id="A0A1I1HM86"/>
<feature type="coiled-coil region" evidence="2">
    <location>
        <begin position="381"/>
        <end position="429"/>
    </location>
</feature>
<proteinExistence type="predicted"/>